<protein>
    <submittedName>
        <fullName evidence="2">Uncharacterized protein</fullName>
    </submittedName>
</protein>
<sequence>MQYRKKSGREKTWTFMYRAEDNTPAEEGSTSPHIPAFRIVLKGEDGKPITVSEKDFLDNYEASSSIRDSMENEAIKETLALIRTQSTIRFAALPFFLTALAVLANASHNKNGGFTDMAGTISLVGAGLSLIAIVIEIVISRNLIVWWKAIRTETKNTDWKIVYAHRNNGALKSARTALIVPYLAALFYWIFELWNMWASSLIVLFIFVFAGYIWAKAEPEGSVQETSKRSVS</sequence>
<feature type="transmembrane region" description="Helical" evidence="1">
    <location>
        <begin position="174"/>
        <end position="191"/>
    </location>
</feature>
<evidence type="ECO:0000313" key="3">
    <source>
        <dbReference type="Proteomes" id="UP000182649"/>
    </source>
</evidence>
<dbReference type="OrthoDB" id="9155978at2"/>
<accession>A0A1I7IVH6</accession>
<feature type="transmembrane region" description="Helical" evidence="1">
    <location>
        <begin position="197"/>
        <end position="215"/>
    </location>
</feature>
<keyword evidence="1" id="KW-0812">Transmembrane</keyword>
<keyword evidence="1" id="KW-1133">Transmembrane helix</keyword>
<name>A0A1I7IVH6_9PROT</name>
<evidence type="ECO:0000256" key="1">
    <source>
        <dbReference type="SAM" id="Phobius"/>
    </source>
</evidence>
<gene>
    <name evidence="2" type="ORF">SAMN05216417_12818</name>
</gene>
<dbReference type="EMBL" id="FPBZ01000028">
    <property type="protein sequence ID" value="SFU76957.1"/>
    <property type="molecule type" value="Genomic_DNA"/>
</dbReference>
<keyword evidence="1" id="KW-0472">Membrane</keyword>
<feature type="transmembrane region" description="Helical" evidence="1">
    <location>
        <begin position="88"/>
        <end position="106"/>
    </location>
</feature>
<dbReference type="RefSeq" id="WP_074975999.1">
    <property type="nucleotide sequence ID" value="NZ_FPBZ01000028.1"/>
</dbReference>
<dbReference type="Proteomes" id="UP000182649">
    <property type="component" value="Unassembled WGS sequence"/>
</dbReference>
<reference evidence="2 3" key="1">
    <citation type="submission" date="2016-10" db="EMBL/GenBank/DDBJ databases">
        <authorList>
            <person name="de Groot N.N."/>
        </authorList>
    </citation>
    <scope>NUCLEOTIDE SEQUENCE [LARGE SCALE GENOMIC DNA]</scope>
    <source>
        <strain evidence="2 3">Nl14</strain>
    </source>
</reference>
<organism evidence="2 3">
    <name type="scientific">Nitrosospira multiformis</name>
    <dbReference type="NCBI Taxonomy" id="1231"/>
    <lineage>
        <taxon>Bacteria</taxon>
        <taxon>Pseudomonadati</taxon>
        <taxon>Pseudomonadota</taxon>
        <taxon>Betaproteobacteria</taxon>
        <taxon>Nitrosomonadales</taxon>
        <taxon>Nitrosomonadaceae</taxon>
        <taxon>Nitrosospira</taxon>
    </lineage>
</organism>
<dbReference type="AlphaFoldDB" id="A0A1I7IVH6"/>
<feature type="transmembrane region" description="Helical" evidence="1">
    <location>
        <begin position="118"/>
        <end position="139"/>
    </location>
</feature>
<evidence type="ECO:0000313" key="2">
    <source>
        <dbReference type="EMBL" id="SFU76957.1"/>
    </source>
</evidence>
<proteinExistence type="predicted"/>